<dbReference type="AlphaFoldDB" id="A0AA41HB20"/>
<gene>
    <name evidence="2" type="ORF">KVP70_23825</name>
    <name evidence="3" type="ORF">L1274_004795</name>
</gene>
<organism evidence="2 4">
    <name type="scientific">Duganella violaceipulchra</name>
    <dbReference type="NCBI Taxonomy" id="2849652"/>
    <lineage>
        <taxon>Bacteria</taxon>
        <taxon>Pseudomonadati</taxon>
        <taxon>Pseudomonadota</taxon>
        <taxon>Betaproteobacteria</taxon>
        <taxon>Burkholderiales</taxon>
        <taxon>Oxalobacteraceae</taxon>
        <taxon>Telluria group</taxon>
        <taxon>Duganella</taxon>
    </lineage>
</organism>
<protein>
    <recommendedName>
        <fullName evidence="6">Secretion system X translation initiation factor</fullName>
    </recommendedName>
</protein>
<keyword evidence="5" id="KW-1185">Reference proteome</keyword>
<keyword evidence="1" id="KW-0732">Signal</keyword>
<comment type="caution">
    <text evidence="2">The sequence shown here is derived from an EMBL/GenBank/DDBJ whole genome shotgun (WGS) entry which is preliminary data.</text>
</comment>
<sequence length="178" mass="18291">MTPGLRRGVLGLALAATLLAIYFAPPEASAPASKALAAQRSAAGPVSAPAVLAIRPRAQPNDSAEQDDSAELRDSEVAALFEPAVVAPAPAAKPALAAPVAATIAPPLAPPLPFRALGRYVDGGNTAVFLLHNERVVMVRVGDVIADTYLVESLTGTTLALRYTPLNQRQTLQVGGNN</sequence>
<feature type="chain" id="PRO_5041401655" description="Secretion system X translation initiation factor" evidence="1">
    <location>
        <begin position="31"/>
        <end position="178"/>
    </location>
</feature>
<reference evidence="2" key="1">
    <citation type="submission" date="2021-07" db="EMBL/GenBank/DDBJ databases">
        <title>Characterization of violacein-producing bacteria and related species.</title>
        <authorList>
            <person name="Wilson H.S."/>
            <person name="De Leon M.E."/>
        </authorList>
    </citation>
    <scope>NUCLEOTIDE SEQUENCE</scope>
    <source>
        <strain evidence="2">HSC-15S17</strain>
    </source>
</reference>
<evidence type="ECO:0008006" key="6">
    <source>
        <dbReference type="Google" id="ProtNLM"/>
    </source>
</evidence>
<evidence type="ECO:0000256" key="1">
    <source>
        <dbReference type="SAM" id="SignalP"/>
    </source>
</evidence>
<reference evidence="3" key="2">
    <citation type="submission" date="2022-03" db="EMBL/GenBank/DDBJ databases">
        <title>Genome Encyclopedia of Bacteria and Archaea VI: Functional Genomics of Type Strains.</title>
        <authorList>
            <person name="Whitman W."/>
        </authorList>
    </citation>
    <scope>NUCLEOTIDE SEQUENCE</scope>
    <source>
        <strain evidence="3">HSC-15S17</strain>
    </source>
</reference>
<proteinExistence type="predicted"/>
<evidence type="ECO:0000313" key="5">
    <source>
        <dbReference type="Proteomes" id="UP001162889"/>
    </source>
</evidence>
<feature type="signal peptide" evidence="1">
    <location>
        <begin position="1"/>
        <end position="30"/>
    </location>
</feature>
<evidence type="ECO:0000313" key="3">
    <source>
        <dbReference type="EMBL" id="MCP2011049.1"/>
    </source>
</evidence>
<dbReference type="RefSeq" id="WP_217944927.1">
    <property type="nucleotide sequence ID" value="NZ_JAHTGR010000014.1"/>
</dbReference>
<dbReference type="EMBL" id="JAHTGR010000014">
    <property type="protein sequence ID" value="MBV6323969.1"/>
    <property type="molecule type" value="Genomic_DNA"/>
</dbReference>
<dbReference type="Proteomes" id="UP001155901">
    <property type="component" value="Unassembled WGS sequence"/>
</dbReference>
<accession>A0AA41HB20</accession>
<dbReference type="Proteomes" id="UP001162889">
    <property type="component" value="Unassembled WGS sequence"/>
</dbReference>
<dbReference type="EMBL" id="JALJZU010000010">
    <property type="protein sequence ID" value="MCP2011049.1"/>
    <property type="molecule type" value="Genomic_DNA"/>
</dbReference>
<name>A0AA41HB20_9BURK</name>
<evidence type="ECO:0000313" key="4">
    <source>
        <dbReference type="Proteomes" id="UP001155901"/>
    </source>
</evidence>
<evidence type="ECO:0000313" key="2">
    <source>
        <dbReference type="EMBL" id="MBV6323969.1"/>
    </source>
</evidence>